<keyword evidence="2" id="KW-0067">ATP-binding</keyword>
<dbReference type="Pfam" id="PF00158">
    <property type="entry name" value="Sigma54_activat"/>
    <property type="match status" value="1"/>
</dbReference>
<evidence type="ECO:0000256" key="2">
    <source>
        <dbReference type="ARBA" id="ARBA00022840"/>
    </source>
</evidence>
<dbReference type="Gene3D" id="1.10.10.60">
    <property type="entry name" value="Homeodomain-like"/>
    <property type="match status" value="1"/>
</dbReference>
<dbReference type="SUPFAM" id="SSF52540">
    <property type="entry name" value="P-loop containing nucleoside triphosphate hydrolases"/>
    <property type="match status" value="1"/>
</dbReference>
<dbReference type="RefSeq" id="WP_082907558.1">
    <property type="nucleotide sequence ID" value="NZ_CABKWE010000009.1"/>
</dbReference>
<evidence type="ECO:0000256" key="4">
    <source>
        <dbReference type="ARBA" id="ARBA00023163"/>
    </source>
</evidence>
<dbReference type="InterPro" id="IPR058031">
    <property type="entry name" value="AAA_lid_NorR"/>
</dbReference>
<gene>
    <name evidence="6" type="ORF">DW099_03875</name>
</gene>
<dbReference type="Gene3D" id="1.10.8.60">
    <property type="match status" value="1"/>
</dbReference>
<dbReference type="FunFam" id="3.40.50.300:FF:000006">
    <property type="entry name" value="DNA-binding transcriptional regulator NtrC"/>
    <property type="match status" value="1"/>
</dbReference>
<evidence type="ECO:0000256" key="3">
    <source>
        <dbReference type="ARBA" id="ARBA00023015"/>
    </source>
</evidence>
<dbReference type="GO" id="GO:0006355">
    <property type="term" value="P:regulation of DNA-templated transcription"/>
    <property type="evidence" value="ECO:0007669"/>
    <property type="project" value="InterPro"/>
</dbReference>
<dbReference type="GeneID" id="83005381"/>
<dbReference type="PANTHER" id="PTHR32071:SF57">
    <property type="entry name" value="C4-DICARBOXYLATE TRANSPORT TRANSCRIPTIONAL REGULATORY PROTEIN DCTD"/>
    <property type="match status" value="1"/>
</dbReference>
<evidence type="ECO:0000313" key="6">
    <source>
        <dbReference type="EMBL" id="RHJ89715.1"/>
    </source>
</evidence>
<dbReference type="AlphaFoldDB" id="A0A415E7Y6"/>
<dbReference type="InterPro" id="IPR027417">
    <property type="entry name" value="P-loop_NTPase"/>
</dbReference>
<dbReference type="InterPro" id="IPR025944">
    <property type="entry name" value="Sigma_54_int_dom_CS"/>
</dbReference>
<evidence type="ECO:0000313" key="7">
    <source>
        <dbReference type="Proteomes" id="UP000284841"/>
    </source>
</evidence>
<comment type="caution">
    <text evidence="6">The sequence shown here is derived from an EMBL/GenBank/DDBJ whole genome shotgun (WGS) entry which is preliminary data.</text>
</comment>
<evidence type="ECO:0000256" key="1">
    <source>
        <dbReference type="ARBA" id="ARBA00022741"/>
    </source>
</evidence>
<keyword evidence="1" id="KW-0547">Nucleotide-binding</keyword>
<dbReference type="Gene3D" id="3.40.50.300">
    <property type="entry name" value="P-loop containing nucleotide triphosphate hydrolases"/>
    <property type="match status" value="1"/>
</dbReference>
<keyword evidence="4" id="KW-0804">Transcription</keyword>
<dbReference type="GO" id="GO:0005524">
    <property type="term" value="F:ATP binding"/>
    <property type="evidence" value="ECO:0007669"/>
    <property type="project" value="UniProtKB-KW"/>
</dbReference>
<dbReference type="STRING" id="1776384.GCA_900086585_03066"/>
<name>A0A415E7Y6_9FIRM</name>
<proteinExistence type="predicted"/>
<keyword evidence="3" id="KW-0805">Transcription regulation</keyword>
<accession>A0A415E7Y6</accession>
<sequence length="355" mass="40422">MKEMLIEKYCDTRGNELRLNFSLKAYTFHKILTCNPIMMSQIETIHKISNSSAPVVLFGETGTGKELYAEYIHHVSSRQKENYAKVNCATIPETLFESEMFGYMPGAFTGALKTGKKGIFEIANQGTLFLDEISELSQTLQSKLLRVIQENRFVKVGGNVEITSDVRLIVASNKDLRTMVQQNTFRRDLFYRLNVVPISLLPLRERREDIILLSFYFLNLFNQTYGADKKMGVNLMRAFLDYDWPGNVRELRNAIERLILLSDSEVLNDESILQATLETEELFLLNDANVDEIAPARARAVNLTGDSKSLKEIVSEYEIFIIEEYIKKTGSMRKAAAALKTSPSVLSRKLNNRKG</sequence>
<protein>
    <submittedName>
        <fullName evidence="6">AAA family ATPase</fullName>
    </submittedName>
</protein>
<dbReference type="InterPro" id="IPR025662">
    <property type="entry name" value="Sigma_54_int_dom_ATP-bd_1"/>
</dbReference>
<dbReference type="PROSITE" id="PS50045">
    <property type="entry name" value="SIGMA54_INTERACT_4"/>
    <property type="match status" value="1"/>
</dbReference>
<dbReference type="OrthoDB" id="9803970at2"/>
<dbReference type="Proteomes" id="UP000284841">
    <property type="component" value="Unassembled WGS sequence"/>
</dbReference>
<dbReference type="InterPro" id="IPR002078">
    <property type="entry name" value="Sigma_54_int"/>
</dbReference>
<feature type="domain" description="Sigma-54 factor interaction" evidence="5">
    <location>
        <begin position="31"/>
        <end position="260"/>
    </location>
</feature>
<dbReference type="PROSITE" id="PS00688">
    <property type="entry name" value="SIGMA54_INTERACT_3"/>
    <property type="match status" value="1"/>
</dbReference>
<dbReference type="Pfam" id="PF25601">
    <property type="entry name" value="AAA_lid_14"/>
    <property type="match status" value="1"/>
</dbReference>
<dbReference type="InterPro" id="IPR003593">
    <property type="entry name" value="AAA+_ATPase"/>
</dbReference>
<dbReference type="SMART" id="SM00382">
    <property type="entry name" value="AAA"/>
    <property type="match status" value="1"/>
</dbReference>
<dbReference type="EMBL" id="QRMS01000001">
    <property type="protein sequence ID" value="RHJ89715.1"/>
    <property type="molecule type" value="Genomic_DNA"/>
</dbReference>
<organism evidence="6 7">
    <name type="scientific">Emergencia timonensis</name>
    <dbReference type="NCBI Taxonomy" id="1776384"/>
    <lineage>
        <taxon>Bacteria</taxon>
        <taxon>Bacillati</taxon>
        <taxon>Bacillota</taxon>
        <taxon>Clostridia</taxon>
        <taxon>Peptostreptococcales</taxon>
        <taxon>Anaerovoracaceae</taxon>
        <taxon>Emergencia</taxon>
    </lineage>
</organism>
<dbReference type="PROSITE" id="PS00675">
    <property type="entry name" value="SIGMA54_INTERACT_1"/>
    <property type="match status" value="1"/>
</dbReference>
<keyword evidence="7" id="KW-1185">Reference proteome</keyword>
<dbReference type="CDD" id="cd00009">
    <property type="entry name" value="AAA"/>
    <property type="match status" value="1"/>
</dbReference>
<evidence type="ECO:0000259" key="5">
    <source>
        <dbReference type="PROSITE" id="PS50045"/>
    </source>
</evidence>
<dbReference type="PANTHER" id="PTHR32071">
    <property type="entry name" value="TRANSCRIPTIONAL REGULATORY PROTEIN"/>
    <property type="match status" value="1"/>
</dbReference>
<reference evidence="6 7" key="1">
    <citation type="submission" date="2018-08" db="EMBL/GenBank/DDBJ databases">
        <title>A genome reference for cultivated species of the human gut microbiota.</title>
        <authorList>
            <person name="Zou Y."/>
            <person name="Xue W."/>
            <person name="Luo G."/>
        </authorList>
    </citation>
    <scope>NUCLEOTIDE SEQUENCE [LARGE SCALE GENOMIC DNA]</scope>
    <source>
        <strain evidence="6 7">AM07-24</strain>
    </source>
</reference>